<dbReference type="Gene3D" id="3.30.70.2520">
    <property type="match status" value="1"/>
</dbReference>
<protein>
    <submittedName>
        <fullName evidence="6">FAD-linked oxidoreductase</fullName>
    </submittedName>
</protein>
<dbReference type="Pfam" id="PF01565">
    <property type="entry name" value="FAD_binding_4"/>
    <property type="match status" value="1"/>
</dbReference>
<sequence>MIWTNWARNVSVTPVRQEQPGSADELSDAIRRAVKDGHTVRVVGGGHSFAPAAATEGVQLSLDRFNALHRVERDPDTGHALVTVGAGMRLHHLNQVLAERGLAMQNLGDIDRQSIAGAISTGTHGTGARFGGLATRVRALTVVGPDGEVTRCGPTENHDLFEASRLGLGTTGVLSTVTVEAVPAFDLRAVEDVQPLERVLEELDHLVTGSDHFEFFWFPTARKVQTLTHTRLESRADPGGPVGVGRRVRRAAAAARSFIDDELLSNVALELANRTATTFPAVTPTLNSFAAQALRPRTYTAASHEVLCNPRRVRFRETEYAVPRAVVVDVLREIDAWLRSTGENVPFPLEIRFAPAEDVWLSPAYGRDTAYVAVQQYWRLPHARYFAAAEQIFTAVGGRPHWGKLHTRDVDYLADQYRRLPDFQRVRDTADPDGVFANPYTRRVLGG</sequence>
<dbReference type="RefSeq" id="WP_274994993.1">
    <property type="nucleotide sequence ID" value="NZ_JAJQQP010000008.1"/>
</dbReference>
<evidence type="ECO:0000313" key="6">
    <source>
        <dbReference type="EMBL" id="MDR7383773.1"/>
    </source>
</evidence>
<dbReference type="Gene3D" id="1.10.45.10">
    <property type="entry name" value="Vanillyl-alcohol Oxidase, Chain A, domain 4"/>
    <property type="match status" value="1"/>
</dbReference>
<dbReference type="SUPFAM" id="SSF56176">
    <property type="entry name" value="FAD-binding/transporter-associated domain-like"/>
    <property type="match status" value="1"/>
</dbReference>
<reference evidence="6 7" key="1">
    <citation type="submission" date="2023-07" db="EMBL/GenBank/DDBJ databases">
        <title>Sequencing the genomes of 1000 actinobacteria strains.</title>
        <authorList>
            <person name="Klenk H.-P."/>
        </authorList>
    </citation>
    <scope>NUCLEOTIDE SEQUENCE [LARGE SCALE GENOMIC DNA]</scope>
    <source>
        <strain evidence="6 7">DSM 45554</strain>
    </source>
</reference>
<comment type="caution">
    <text evidence="6">The sequence shown here is derived from an EMBL/GenBank/DDBJ whole genome shotgun (WGS) entry which is preliminary data.</text>
</comment>
<proteinExistence type="inferred from homology"/>
<dbReference type="PROSITE" id="PS00862">
    <property type="entry name" value="OX2_COVAL_FAD"/>
    <property type="match status" value="1"/>
</dbReference>
<dbReference type="InterPro" id="IPR016171">
    <property type="entry name" value="Vanillyl_alc_oxidase_C-sub2"/>
</dbReference>
<dbReference type="Pfam" id="PF04030">
    <property type="entry name" value="ALO"/>
    <property type="match status" value="1"/>
</dbReference>
<dbReference type="InterPro" id="IPR007173">
    <property type="entry name" value="ALO_C"/>
</dbReference>
<dbReference type="InterPro" id="IPR019793">
    <property type="entry name" value="Peroxidases_heam-ligand_BS"/>
</dbReference>
<dbReference type="Gene3D" id="3.30.465.10">
    <property type="match status" value="1"/>
</dbReference>
<dbReference type="Gene3D" id="3.30.43.10">
    <property type="entry name" value="Uridine Diphospho-n-acetylenolpyruvylglucosamine Reductase, domain 2"/>
    <property type="match status" value="1"/>
</dbReference>
<comment type="pathway">
    <text evidence="1">Cofactor biosynthesis; L-ascorbate biosynthesis.</text>
</comment>
<dbReference type="InterPro" id="IPR036318">
    <property type="entry name" value="FAD-bd_PCMH-like_sf"/>
</dbReference>
<evidence type="ECO:0000256" key="1">
    <source>
        <dbReference type="ARBA" id="ARBA00005147"/>
    </source>
</evidence>
<dbReference type="InterPro" id="IPR016166">
    <property type="entry name" value="FAD-bd_PCMH"/>
</dbReference>
<feature type="domain" description="FAD-binding PCMH-type" evidence="5">
    <location>
        <begin position="10"/>
        <end position="184"/>
    </location>
</feature>
<keyword evidence="7" id="KW-1185">Reference proteome</keyword>
<evidence type="ECO:0000259" key="5">
    <source>
        <dbReference type="PROSITE" id="PS51387"/>
    </source>
</evidence>
<evidence type="ECO:0000256" key="3">
    <source>
        <dbReference type="ARBA" id="ARBA00022644"/>
    </source>
</evidence>
<keyword evidence="4" id="KW-0560">Oxidoreductase</keyword>
<gene>
    <name evidence="6" type="ORF">J2S48_003288</name>
</gene>
<dbReference type="PIRSF" id="PIRSF000136">
    <property type="entry name" value="LGO_GLO"/>
    <property type="match status" value="1"/>
</dbReference>
<evidence type="ECO:0000256" key="2">
    <source>
        <dbReference type="ARBA" id="ARBA00005466"/>
    </source>
</evidence>
<accession>A0ABU2CQZ7</accession>
<dbReference type="InterPro" id="IPR006093">
    <property type="entry name" value="Oxy_OxRdtase_FAD_BS"/>
</dbReference>
<dbReference type="PANTHER" id="PTHR43762:SF1">
    <property type="entry name" value="D-ARABINONO-1,4-LACTONE OXIDASE"/>
    <property type="match status" value="1"/>
</dbReference>
<dbReference type="EMBL" id="JAVDYE010000001">
    <property type="protein sequence ID" value="MDR7383773.1"/>
    <property type="molecule type" value="Genomic_DNA"/>
</dbReference>
<dbReference type="PANTHER" id="PTHR43762">
    <property type="entry name" value="L-GULONOLACTONE OXIDASE"/>
    <property type="match status" value="1"/>
</dbReference>
<dbReference type="Proteomes" id="UP001183585">
    <property type="component" value="Unassembled WGS sequence"/>
</dbReference>
<dbReference type="InterPro" id="IPR010031">
    <property type="entry name" value="FAD_lactone_oxidase-like"/>
</dbReference>
<comment type="similarity">
    <text evidence="2">Belongs to the oxygen-dependent FAD-linked oxidoreductase family.</text>
</comment>
<dbReference type="InterPro" id="IPR016167">
    <property type="entry name" value="FAD-bd_PCMH_sub1"/>
</dbReference>
<keyword evidence="3" id="KW-0060">Ascorbate biosynthesis</keyword>
<dbReference type="InterPro" id="IPR006094">
    <property type="entry name" value="Oxid_FAD_bind_N"/>
</dbReference>
<dbReference type="PROSITE" id="PS00435">
    <property type="entry name" value="PEROXIDASE_1"/>
    <property type="match status" value="1"/>
</dbReference>
<evidence type="ECO:0000313" key="7">
    <source>
        <dbReference type="Proteomes" id="UP001183585"/>
    </source>
</evidence>
<dbReference type="InterPro" id="IPR016169">
    <property type="entry name" value="FAD-bd_PCMH_sub2"/>
</dbReference>
<organism evidence="6 7">
    <name type="scientific">Promicromonospora iranensis</name>
    <dbReference type="NCBI Taxonomy" id="1105144"/>
    <lineage>
        <taxon>Bacteria</taxon>
        <taxon>Bacillati</taxon>
        <taxon>Actinomycetota</taxon>
        <taxon>Actinomycetes</taxon>
        <taxon>Micrococcales</taxon>
        <taxon>Promicromonosporaceae</taxon>
        <taxon>Promicromonospora</taxon>
    </lineage>
</organism>
<evidence type="ECO:0000256" key="4">
    <source>
        <dbReference type="ARBA" id="ARBA00023002"/>
    </source>
</evidence>
<name>A0ABU2CQZ7_9MICO</name>
<dbReference type="PROSITE" id="PS51387">
    <property type="entry name" value="FAD_PCMH"/>
    <property type="match status" value="1"/>
</dbReference>
<dbReference type="NCBIfam" id="TIGR01679">
    <property type="entry name" value="bact_FAD_ox"/>
    <property type="match status" value="1"/>
</dbReference>